<evidence type="ECO:0000313" key="2">
    <source>
        <dbReference type="Proteomes" id="UP000006729"/>
    </source>
</evidence>
<name>B9N2Z6_POPTR</name>
<organism evidence="1 2">
    <name type="scientific">Populus trichocarpa</name>
    <name type="common">Western balsam poplar</name>
    <name type="synonym">Populus balsamifera subsp. trichocarpa</name>
    <dbReference type="NCBI Taxonomy" id="3694"/>
    <lineage>
        <taxon>Eukaryota</taxon>
        <taxon>Viridiplantae</taxon>
        <taxon>Streptophyta</taxon>
        <taxon>Embryophyta</taxon>
        <taxon>Tracheophyta</taxon>
        <taxon>Spermatophyta</taxon>
        <taxon>Magnoliopsida</taxon>
        <taxon>eudicotyledons</taxon>
        <taxon>Gunneridae</taxon>
        <taxon>Pentapetalae</taxon>
        <taxon>rosids</taxon>
        <taxon>fabids</taxon>
        <taxon>Malpighiales</taxon>
        <taxon>Salicaceae</taxon>
        <taxon>Saliceae</taxon>
        <taxon>Populus</taxon>
    </lineage>
</organism>
<dbReference type="InParanoid" id="B9N2Z6"/>
<keyword evidence="2" id="KW-1185">Reference proteome</keyword>
<dbReference type="Proteomes" id="UP000006729">
    <property type="component" value="Chromosome 6"/>
</dbReference>
<dbReference type="HOGENOM" id="CLU_2337537_0_0_1"/>
<sequence length="98" mass="10961">MGNKGDSRRLAAVDEKEAVTVSTGDWSEDWTDDWSEDQTDDWVTGVKTGLIVAAFVVTSWLIEKEIRVIQVFSEKEKTPKMRSGAMTGVKIWSDCAFS</sequence>
<dbReference type="AlphaFoldDB" id="B9N2Z6"/>
<dbReference type="EMBL" id="CM009295">
    <property type="protein sequence ID" value="PNT32121.1"/>
    <property type="molecule type" value="Genomic_DNA"/>
</dbReference>
<gene>
    <name evidence="1" type="ORF">POPTR_006G168500</name>
</gene>
<protein>
    <submittedName>
        <fullName evidence="1">Uncharacterized protein</fullName>
    </submittedName>
</protein>
<accession>B9N2Z6</accession>
<proteinExistence type="predicted"/>
<reference evidence="1 2" key="1">
    <citation type="journal article" date="2006" name="Science">
        <title>The genome of black cottonwood, Populus trichocarpa (Torr. &amp; Gray).</title>
        <authorList>
            <person name="Tuskan G.A."/>
            <person name="Difazio S."/>
            <person name="Jansson S."/>
            <person name="Bohlmann J."/>
            <person name="Grigoriev I."/>
            <person name="Hellsten U."/>
            <person name="Putnam N."/>
            <person name="Ralph S."/>
            <person name="Rombauts S."/>
            <person name="Salamov A."/>
            <person name="Schein J."/>
            <person name="Sterck L."/>
            <person name="Aerts A."/>
            <person name="Bhalerao R.R."/>
            <person name="Bhalerao R.P."/>
            <person name="Blaudez D."/>
            <person name="Boerjan W."/>
            <person name="Brun A."/>
            <person name="Brunner A."/>
            <person name="Busov V."/>
            <person name="Campbell M."/>
            <person name="Carlson J."/>
            <person name="Chalot M."/>
            <person name="Chapman J."/>
            <person name="Chen G.L."/>
            <person name="Cooper D."/>
            <person name="Coutinho P.M."/>
            <person name="Couturier J."/>
            <person name="Covert S."/>
            <person name="Cronk Q."/>
            <person name="Cunningham R."/>
            <person name="Davis J."/>
            <person name="Degroeve S."/>
            <person name="Dejardin A."/>
            <person name="Depamphilis C."/>
            <person name="Detter J."/>
            <person name="Dirks B."/>
            <person name="Dubchak I."/>
            <person name="Duplessis S."/>
            <person name="Ehlting J."/>
            <person name="Ellis B."/>
            <person name="Gendler K."/>
            <person name="Goodstein D."/>
            <person name="Gribskov M."/>
            <person name="Grimwood J."/>
            <person name="Groover A."/>
            <person name="Gunter L."/>
            <person name="Hamberger B."/>
            <person name="Heinze B."/>
            <person name="Helariutta Y."/>
            <person name="Henrissat B."/>
            <person name="Holligan D."/>
            <person name="Holt R."/>
            <person name="Huang W."/>
            <person name="Islam-Faridi N."/>
            <person name="Jones S."/>
            <person name="Jones-Rhoades M."/>
            <person name="Jorgensen R."/>
            <person name="Joshi C."/>
            <person name="Kangasjarvi J."/>
            <person name="Karlsson J."/>
            <person name="Kelleher C."/>
            <person name="Kirkpatrick R."/>
            <person name="Kirst M."/>
            <person name="Kohler A."/>
            <person name="Kalluri U."/>
            <person name="Larimer F."/>
            <person name="Leebens-Mack J."/>
            <person name="Leple J.C."/>
            <person name="Locascio P."/>
            <person name="Lou Y."/>
            <person name="Lucas S."/>
            <person name="Martin F."/>
            <person name="Montanini B."/>
            <person name="Napoli C."/>
            <person name="Nelson D.R."/>
            <person name="Nelson C."/>
            <person name="Nieminen K."/>
            <person name="Nilsson O."/>
            <person name="Pereda V."/>
            <person name="Peter G."/>
            <person name="Philippe R."/>
            <person name="Pilate G."/>
            <person name="Poliakov A."/>
            <person name="Razumovskaya J."/>
            <person name="Richardson P."/>
            <person name="Rinaldi C."/>
            <person name="Ritland K."/>
            <person name="Rouze P."/>
            <person name="Ryaboy D."/>
            <person name="Schmutz J."/>
            <person name="Schrader J."/>
            <person name="Segerman B."/>
            <person name="Shin H."/>
            <person name="Siddiqui A."/>
            <person name="Sterky F."/>
            <person name="Terry A."/>
            <person name="Tsai C.J."/>
            <person name="Uberbacher E."/>
            <person name="Unneberg P."/>
            <person name="Vahala J."/>
            <person name="Wall K."/>
            <person name="Wessler S."/>
            <person name="Yang G."/>
            <person name="Yin T."/>
            <person name="Douglas C."/>
            <person name="Marra M."/>
            <person name="Sandberg G."/>
            <person name="Van de Peer Y."/>
            <person name="Rokhsar D."/>
        </authorList>
    </citation>
    <scope>NUCLEOTIDE SEQUENCE [LARGE SCALE GENOMIC DNA]</scope>
    <source>
        <strain evidence="2">cv. Nisqually</strain>
    </source>
</reference>
<evidence type="ECO:0000313" key="1">
    <source>
        <dbReference type="EMBL" id="PNT32121.1"/>
    </source>
</evidence>